<accession>A0A0D2FC62</accession>
<evidence type="ECO:0000313" key="5">
    <source>
        <dbReference type="Proteomes" id="UP000054266"/>
    </source>
</evidence>
<keyword evidence="5" id="KW-1185">Reference proteome</keyword>
<gene>
    <name evidence="4" type="ORF">PV04_07815</name>
</gene>
<evidence type="ECO:0000313" key="4">
    <source>
        <dbReference type="EMBL" id="KIW65568.1"/>
    </source>
</evidence>
<dbReference type="CDD" id="cd06464">
    <property type="entry name" value="ACD_sHsps-like"/>
    <property type="match status" value="1"/>
</dbReference>
<dbReference type="Gene3D" id="2.60.40.790">
    <property type="match status" value="1"/>
</dbReference>
<comment type="similarity">
    <text evidence="1 2">Belongs to the small heat shock protein (HSP20) family.</text>
</comment>
<reference evidence="4 5" key="1">
    <citation type="submission" date="2015-01" db="EMBL/GenBank/DDBJ databases">
        <title>The Genome Sequence of Capronia semiimmersa CBS27337.</title>
        <authorList>
            <consortium name="The Broad Institute Genomics Platform"/>
            <person name="Cuomo C."/>
            <person name="de Hoog S."/>
            <person name="Gorbushina A."/>
            <person name="Stielow B."/>
            <person name="Teixiera M."/>
            <person name="Abouelleil A."/>
            <person name="Chapman S.B."/>
            <person name="Priest M."/>
            <person name="Young S.K."/>
            <person name="Wortman J."/>
            <person name="Nusbaum C."/>
            <person name="Birren B."/>
        </authorList>
    </citation>
    <scope>NUCLEOTIDE SEQUENCE [LARGE SCALE GENOMIC DNA]</scope>
    <source>
        <strain evidence="4 5">CBS 27337</strain>
    </source>
</reference>
<dbReference type="EMBL" id="KN846960">
    <property type="protein sequence ID" value="KIW65568.1"/>
    <property type="molecule type" value="Genomic_DNA"/>
</dbReference>
<dbReference type="AlphaFoldDB" id="A0A0D2FC62"/>
<dbReference type="PROSITE" id="PS01031">
    <property type="entry name" value="SHSP"/>
    <property type="match status" value="1"/>
</dbReference>
<dbReference type="InterPro" id="IPR008978">
    <property type="entry name" value="HSP20-like_chaperone"/>
</dbReference>
<organism evidence="4 5">
    <name type="scientific">Phialophora macrospora</name>
    <dbReference type="NCBI Taxonomy" id="1851006"/>
    <lineage>
        <taxon>Eukaryota</taxon>
        <taxon>Fungi</taxon>
        <taxon>Dikarya</taxon>
        <taxon>Ascomycota</taxon>
        <taxon>Pezizomycotina</taxon>
        <taxon>Eurotiomycetes</taxon>
        <taxon>Chaetothyriomycetidae</taxon>
        <taxon>Chaetothyriales</taxon>
        <taxon>Herpotrichiellaceae</taxon>
        <taxon>Phialophora</taxon>
    </lineage>
</organism>
<dbReference type="HOGENOM" id="CLU_103836_0_0_1"/>
<feature type="domain" description="SHSP" evidence="3">
    <location>
        <begin position="40"/>
        <end position="157"/>
    </location>
</feature>
<evidence type="ECO:0000259" key="3">
    <source>
        <dbReference type="PROSITE" id="PS01031"/>
    </source>
</evidence>
<dbReference type="SUPFAM" id="SSF49764">
    <property type="entry name" value="HSP20-like chaperones"/>
    <property type="match status" value="1"/>
</dbReference>
<evidence type="ECO:0000256" key="1">
    <source>
        <dbReference type="PROSITE-ProRule" id="PRU00285"/>
    </source>
</evidence>
<sequence>MSTLECLLHPHHISLVDVHSLRAKLNHAGDAYYNIDGLPSHRGVQAPKFDIFEIDGHAPGWLLIGNVPGVTSEKEILVDWLDVTTIFIRGKLATTSIPTFGETESKILKTVHKERHEGPFERSVTLPAKADPESLKVEVKDGIVYVKISKKFEAERE</sequence>
<dbReference type="STRING" id="5601.A0A0D2FC62"/>
<dbReference type="InterPro" id="IPR002068">
    <property type="entry name" value="A-crystallin/Hsp20_dom"/>
</dbReference>
<dbReference type="Pfam" id="PF00011">
    <property type="entry name" value="HSP20"/>
    <property type="match status" value="1"/>
</dbReference>
<protein>
    <recommendedName>
        <fullName evidence="3">SHSP domain-containing protein</fullName>
    </recommendedName>
</protein>
<evidence type="ECO:0000256" key="2">
    <source>
        <dbReference type="RuleBase" id="RU003616"/>
    </source>
</evidence>
<dbReference type="Proteomes" id="UP000054266">
    <property type="component" value="Unassembled WGS sequence"/>
</dbReference>
<proteinExistence type="inferred from homology"/>
<name>A0A0D2FC62_9EURO</name>